<keyword evidence="4" id="KW-1185">Reference proteome</keyword>
<dbReference type="RefSeq" id="WP_039744271.1">
    <property type="nucleotide sequence ID" value="NZ_CP009788.1"/>
</dbReference>
<dbReference type="Gene3D" id="1.25.40.10">
    <property type="entry name" value="Tetratricopeptide repeat domain"/>
    <property type="match status" value="2"/>
</dbReference>
<feature type="transmembrane region" description="Helical" evidence="2">
    <location>
        <begin position="12"/>
        <end position="31"/>
    </location>
</feature>
<evidence type="ECO:0000313" key="4">
    <source>
        <dbReference type="Proteomes" id="UP000057609"/>
    </source>
</evidence>
<dbReference type="STRING" id="345632.GPICK_14245"/>
<dbReference type="InterPro" id="IPR019734">
    <property type="entry name" value="TPR_rpt"/>
</dbReference>
<keyword evidence="2" id="KW-0812">Transmembrane</keyword>
<proteinExistence type="predicted"/>
<reference evidence="3 4" key="1">
    <citation type="journal article" date="2015" name="Genome Announc.">
        <title>Complete Genome of Geobacter pickeringii G13T, a Metal-Reducing Isolate from Sedimentary Kaolin Deposits.</title>
        <authorList>
            <person name="Badalamenti J.P."/>
            <person name="Bond D.R."/>
        </authorList>
    </citation>
    <scope>NUCLEOTIDE SEQUENCE [LARGE SCALE GENOMIC DNA]</scope>
    <source>
        <strain evidence="3 4">G13</strain>
    </source>
</reference>
<dbReference type="PROSITE" id="PS50005">
    <property type="entry name" value="TPR"/>
    <property type="match status" value="1"/>
</dbReference>
<dbReference type="AlphaFoldDB" id="A0A0B5BD14"/>
<dbReference type="OrthoDB" id="5428062at2"/>
<organism evidence="3 4">
    <name type="scientific">Geobacter pickeringii</name>
    <dbReference type="NCBI Taxonomy" id="345632"/>
    <lineage>
        <taxon>Bacteria</taxon>
        <taxon>Pseudomonadati</taxon>
        <taxon>Thermodesulfobacteriota</taxon>
        <taxon>Desulfuromonadia</taxon>
        <taxon>Geobacterales</taxon>
        <taxon>Geobacteraceae</taxon>
        <taxon>Geobacter</taxon>
    </lineage>
</organism>
<keyword evidence="1" id="KW-0802">TPR repeat</keyword>
<keyword evidence="2" id="KW-0472">Membrane</keyword>
<dbReference type="EMBL" id="CP009788">
    <property type="protein sequence ID" value="AJE04357.1"/>
    <property type="molecule type" value="Genomic_DNA"/>
</dbReference>
<feature type="repeat" description="TPR" evidence="1">
    <location>
        <begin position="226"/>
        <end position="259"/>
    </location>
</feature>
<dbReference type="InterPro" id="IPR011990">
    <property type="entry name" value="TPR-like_helical_dom_sf"/>
</dbReference>
<evidence type="ECO:0000313" key="3">
    <source>
        <dbReference type="EMBL" id="AJE04357.1"/>
    </source>
</evidence>
<dbReference type="SUPFAM" id="SSF48452">
    <property type="entry name" value="TPR-like"/>
    <property type="match status" value="2"/>
</dbReference>
<dbReference type="Proteomes" id="UP000057609">
    <property type="component" value="Chromosome"/>
</dbReference>
<name>A0A0B5BD14_9BACT</name>
<keyword evidence="2" id="KW-1133">Transmembrane helix</keyword>
<dbReference type="HOGENOM" id="CLU_386741_0_0_7"/>
<dbReference type="KEGG" id="gpi:GPICK_14245"/>
<evidence type="ECO:0000256" key="2">
    <source>
        <dbReference type="SAM" id="Phobius"/>
    </source>
</evidence>
<evidence type="ECO:0008006" key="5">
    <source>
        <dbReference type="Google" id="ProtNLM"/>
    </source>
</evidence>
<protein>
    <recommendedName>
        <fullName evidence="5">Tetratricopeptide repeat protein</fullName>
    </recommendedName>
</protein>
<evidence type="ECO:0000256" key="1">
    <source>
        <dbReference type="PROSITE-ProRule" id="PRU00339"/>
    </source>
</evidence>
<gene>
    <name evidence="3" type="ORF">GPICK_14245</name>
</gene>
<sequence>MVNNATTRGRTVLLRSVMTLVFALFVVSFAWGGEPNRLYRIDIRQRSGFTRLGLKLDRQPEYVVTSLSGNRVRVTLRETSGRRWKRLRSYADSHVAGVTVGRRGGDLLVTVAVKGNPLGVRVLSPDDSDVLTIDVGDALVPRRRSPLAEGREGIRAGVEQLLTRFDPPLRSDIPFTPTDRRQLEKVIPPDLVAQVLAGEAALYQGQGGAAEEVFAPLAARETPVRGLALFRLGEARYMLQKYGEALKEFREGERVYPDFLRISPATTFAYADSVARSGDLEGGRRMMARLIAGLADKGYAPMLLVRLADILARQGRELHAEAIYRAVAENFTGSKALWRARMKLADRRLVTMDPATFDSLVTEYLDIYQNGGDYGLREEGLFKGALLMSLYGDAAAAFDLLREYGRKFPRGVYGSIVRGMREELLVPLWRGIVRDKDDEGLIRLAQENKEYLARCLADPAFVKRLSDAFAAGERTRDEATLFAWLVDKEWSGGSAPELYRRLIDDAQRLADLPLFEKATADFLRRFPAHPAALSFREQLAAQEYHRGEMPKVVARLSGFLGGKQRPESVESLYYLGKALDGTGSHKDAERAMTLFLSENRQRGGGGELVPDAYYVVAAARLARGDRAGAMSYLQAGSEAAPAGGKAPFLYKMGEVARSAGRSDEAVRYLKSVAAETKDPEWQKMASQALADIELQRSLAGKVRLSK</sequence>
<dbReference type="SMART" id="SM00028">
    <property type="entry name" value="TPR"/>
    <property type="match status" value="3"/>
</dbReference>
<accession>A0A0B5BD14</accession>